<dbReference type="AlphaFoldDB" id="A0A2U1NSQ5"/>
<dbReference type="OrthoDB" id="19132at2759"/>
<organism evidence="1 2">
    <name type="scientific">Artemisia annua</name>
    <name type="common">Sweet wormwood</name>
    <dbReference type="NCBI Taxonomy" id="35608"/>
    <lineage>
        <taxon>Eukaryota</taxon>
        <taxon>Viridiplantae</taxon>
        <taxon>Streptophyta</taxon>
        <taxon>Embryophyta</taxon>
        <taxon>Tracheophyta</taxon>
        <taxon>Spermatophyta</taxon>
        <taxon>Magnoliopsida</taxon>
        <taxon>eudicotyledons</taxon>
        <taxon>Gunneridae</taxon>
        <taxon>Pentapetalae</taxon>
        <taxon>asterids</taxon>
        <taxon>campanulids</taxon>
        <taxon>Asterales</taxon>
        <taxon>Asteraceae</taxon>
        <taxon>Asteroideae</taxon>
        <taxon>Anthemideae</taxon>
        <taxon>Artemisiinae</taxon>
        <taxon>Artemisia</taxon>
    </lineage>
</organism>
<evidence type="ECO:0000313" key="1">
    <source>
        <dbReference type="EMBL" id="PWA76555.1"/>
    </source>
</evidence>
<proteinExistence type="predicted"/>
<name>A0A2U1NSQ5_ARTAN</name>
<evidence type="ECO:0000313" key="2">
    <source>
        <dbReference type="Proteomes" id="UP000245207"/>
    </source>
</evidence>
<protein>
    <submittedName>
        <fullName evidence="1">BTB/Kelch-associated</fullName>
    </submittedName>
</protein>
<gene>
    <name evidence="1" type="ORF">CTI12_AA233770</name>
</gene>
<dbReference type="EMBL" id="PKPP01002252">
    <property type="protein sequence ID" value="PWA76555.1"/>
    <property type="molecule type" value="Genomic_DNA"/>
</dbReference>
<accession>A0A2U1NSQ5</accession>
<sequence>MAGDKLSASNPMLPQLTKCDWLPVNVQRLEQLYMTGEFSDVDISIEGHGLIAWSHKVILVLTRFCVAPPRLRYYSIGAEAIYDANKEIKLDASIPKAYLRKG</sequence>
<dbReference type="Proteomes" id="UP000245207">
    <property type="component" value="Unassembled WGS sequence"/>
</dbReference>
<comment type="caution">
    <text evidence="1">The sequence shown here is derived from an EMBL/GenBank/DDBJ whole genome shotgun (WGS) entry which is preliminary data.</text>
</comment>
<keyword evidence="2" id="KW-1185">Reference proteome</keyword>
<reference evidence="1 2" key="1">
    <citation type="journal article" date="2018" name="Mol. Plant">
        <title>The genome of Artemisia annua provides insight into the evolution of Asteraceae family and artemisinin biosynthesis.</title>
        <authorList>
            <person name="Shen Q."/>
            <person name="Zhang L."/>
            <person name="Liao Z."/>
            <person name="Wang S."/>
            <person name="Yan T."/>
            <person name="Shi P."/>
            <person name="Liu M."/>
            <person name="Fu X."/>
            <person name="Pan Q."/>
            <person name="Wang Y."/>
            <person name="Lv Z."/>
            <person name="Lu X."/>
            <person name="Zhang F."/>
            <person name="Jiang W."/>
            <person name="Ma Y."/>
            <person name="Chen M."/>
            <person name="Hao X."/>
            <person name="Li L."/>
            <person name="Tang Y."/>
            <person name="Lv G."/>
            <person name="Zhou Y."/>
            <person name="Sun X."/>
            <person name="Brodelius P.E."/>
            <person name="Rose J.K.C."/>
            <person name="Tang K."/>
        </authorList>
    </citation>
    <scope>NUCLEOTIDE SEQUENCE [LARGE SCALE GENOMIC DNA]</scope>
    <source>
        <strain evidence="2">cv. Huhao1</strain>
        <tissue evidence="1">Leaf</tissue>
    </source>
</reference>